<dbReference type="AlphaFoldDB" id="B5HX85"/>
<gene>
    <name evidence="1" type="ORF">SSEG_04020</name>
</gene>
<dbReference type="Proteomes" id="UP000002785">
    <property type="component" value="Chromosome"/>
</dbReference>
<dbReference type="OrthoDB" id="448116at2"/>
<accession>B5HX85</accession>
<dbReference type="Gene3D" id="3.40.50.150">
    <property type="entry name" value="Vaccinia Virus protein VP39"/>
    <property type="match status" value="1"/>
</dbReference>
<evidence type="ECO:0008006" key="3">
    <source>
        <dbReference type="Google" id="ProtNLM"/>
    </source>
</evidence>
<dbReference type="SUPFAM" id="SSF53335">
    <property type="entry name" value="S-adenosyl-L-methionine-dependent methyltransferases"/>
    <property type="match status" value="1"/>
</dbReference>
<evidence type="ECO:0000313" key="1">
    <source>
        <dbReference type="EMBL" id="EDY57439.1"/>
    </source>
</evidence>
<sequence length="87" mass="8961">MLRPGGTAALTVWAGGRQSGMELLGRACEAAAVSPHHLPRLAPGEDFGRTAEGFAALLAEAGLTDVRCAKMGWALPYTALLGSGRRA</sequence>
<proteinExistence type="predicted"/>
<dbReference type="HOGENOM" id="CLU_2482067_0_0_11"/>
<protein>
    <recommendedName>
        <fullName evidence="3">Methyltransferase</fullName>
    </recommendedName>
</protein>
<keyword evidence="2" id="KW-1185">Reference proteome</keyword>
<name>B5HX85_STRX2</name>
<dbReference type="RefSeq" id="WP_007382495.1">
    <property type="nucleotide sequence ID" value="NZ_CM000951.1"/>
</dbReference>
<dbReference type="EMBL" id="CM000951">
    <property type="protein sequence ID" value="EDY57439.1"/>
    <property type="molecule type" value="Genomic_DNA"/>
</dbReference>
<evidence type="ECO:0000313" key="2">
    <source>
        <dbReference type="Proteomes" id="UP000002785"/>
    </source>
</evidence>
<reference evidence="1" key="1">
    <citation type="submission" date="2009-10" db="EMBL/GenBank/DDBJ databases">
        <title>The genome sequence of Streptomyces sviceus strain ATCC 29083.</title>
        <authorList>
            <consortium name="The Broad Institute Genome Sequencing Platform"/>
            <consortium name="Broad Institute Microbial Sequencing Center"/>
            <person name="Fischbach M."/>
            <person name="Godfrey P."/>
            <person name="Ward D."/>
            <person name="Young S."/>
            <person name="Zeng Q."/>
            <person name="Koehrsen M."/>
            <person name="Alvarado L."/>
            <person name="Berlin A.M."/>
            <person name="Bochicchio J."/>
            <person name="Borenstein D."/>
            <person name="Chapman S.B."/>
            <person name="Chen Z."/>
            <person name="Engels R."/>
            <person name="Freedman E."/>
            <person name="Gellesch M."/>
            <person name="Goldberg J."/>
            <person name="Griggs A."/>
            <person name="Gujja S."/>
            <person name="Heilman E.R."/>
            <person name="Heiman D.I."/>
            <person name="Hepburn T.A."/>
            <person name="Howarth C."/>
            <person name="Jen D."/>
            <person name="Larson L."/>
            <person name="Lewis B."/>
            <person name="Mehta T."/>
            <person name="Park D."/>
            <person name="Pearson M."/>
            <person name="Richards J."/>
            <person name="Roberts A."/>
            <person name="Saif S."/>
            <person name="Shea T.D."/>
            <person name="Shenoy N."/>
            <person name="Sisk P."/>
            <person name="Stolte C."/>
            <person name="Sykes S.N."/>
            <person name="Thomson T."/>
            <person name="Walk T."/>
            <person name="White J."/>
            <person name="Yandava C."/>
            <person name="Straight P."/>
            <person name="Clardy J."/>
            <person name="Hung D."/>
            <person name="Kolter R."/>
            <person name="Mekalanos J."/>
            <person name="Walker S."/>
            <person name="Walsh C.T."/>
            <person name="Wieland-Brown L.C."/>
            <person name="Haas B."/>
            <person name="Nusbaum C."/>
            <person name="Birren B."/>
        </authorList>
    </citation>
    <scope>NUCLEOTIDE SEQUENCE [LARGE SCALE GENOMIC DNA]</scope>
    <source>
        <strain evidence="1">ATCC 29083</strain>
    </source>
</reference>
<dbReference type="InterPro" id="IPR029063">
    <property type="entry name" value="SAM-dependent_MTases_sf"/>
</dbReference>
<organism evidence="1 2">
    <name type="scientific">Streptomyces sviceus (strain ATCC 29083 / DSM 924 / JCM 4929 / NBRC 13980 / NCIMB 11184 / NRRL 5439 / UC 5370)</name>
    <dbReference type="NCBI Taxonomy" id="463191"/>
    <lineage>
        <taxon>Bacteria</taxon>
        <taxon>Bacillati</taxon>
        <taxon>Actinomycetota</taxon>
        <taxon>Actinomycetes</taxon>
        <taxon>Kitasatosporales</taxon>
        <taxon>Streptomycetaceae</taxon>
        <taxon>Streptomyces</taxon>
    </lineage>
</organism>